<name>A0A0R3QAL8_9BILA</name>
<proteinExistence type="predicted"/>
<reference evidence="2 3" key="2">
    <citation type="submission" date="2018-11" db="EMBL/GenBank/DDBJ databases">
        <authorList>
            <consortium name="Pathogen Informatics"/>
        </authorList>
    </citation>
    <scope>NUCLEOTIDE SEQUENCE [LARGE SCALE GENOMIC DNA]</scope>
</reference>
<dbReference type="STRING" id="42155.A0A0R3QAL8"/>
<organism evidence="4">
    <name type="scientific">Brugia timori</name>
    <dbReference type="NCBI Taxonomy" id="42155"/>
    <lineage>
        <taxon>Eukaryota</taxon>
        <taxon>Metazoa</taxon>
        <taxon>Ecdysozoa</taxon>
        <taxon>Nematoda</taxon>
        <taxon>Chromadorea</taxon>
        <taxon>Rhabditida</taxon>
        <taxon>Spirurina</taxon>
        <taxon>Spiruromorpha</taxon>
        <taxon>Filarioidea</taxon>
        <taxon>Onchocercidae</taxon>
        <taxon>Brugia</taxon>
    </lineage>
</organism>
<reference evidence="4" key="1">
    <citation type="submission" date="2017-02" db="UniProtKB">
        <authorList>
            <consortium name="WormBaseParasite"/>
        </authorList>
    </citation>
    <scope>IDENTIFICATION</scope>
</reference>
<keyword evidence="3" id="KW-1185">Reference proteome</keyword>
<accession>A0A0R3QAL8</accession>
<dbReference type="WBParaSite" id="BTMF_0000338701-mRNA-1">
    <property type="protein sequence ID" value="BTMF_0000338701-mRNA-1"/>
    <property type="gene ID" value="BTMF_0000338701"/>
</dbReference>
<evidence type="ECO:0000313" key="4">
    <source>
        <dbReference type="WBParaSite" id="BTMF_0000338701-mRNA-1"/>
    </source>
</evidence>
<gene>
    <name evidence="2" type="ORF">BTMF_LOCUS2699</name>
</gene>
<dbReference type="EMBL" id="UZAG01002288">
    <property type="protein sequence ID" value="VDO13146.1"/>
    <property type="molecule type" value="Genomic_DNA"/>
</dbReference>
<dbReference type="Proteomes" id="UP000280834">
    <property type="component" value="Unassembled WGS sequence"/>
</dbReference>
<evidence type="ECO:0000256" key="1">
    <source>
        <dbReference type="SAM" id="MobiDB-lite"/>
    </source>
</evidence>
<evidence type="ECO:0000313" key="3">
    <source>
        <dbReference type="Proteomes" id="UP000280834"/>
    </source>
</evidence>
<protein>
    <submittedName>
        <fullName evidence="2 4">Uncharacterized protein</fullName>
    </submittedName>
</protein>
<feature type="region of interest" description="Disordered" evidence="1">
    <location>
        <begin position="1"/>
        <end position="21"/>
    </location>
</feature>
<dbReference type="AlphaFoldDB" id="A0A0R3QAL8"/>
<sequence>MKKSDERNGQSLEGSSLPVHGLRRLNVRQGTSLSSSNVLRNCKGIEVLDASKS</sequence>
<evidence type="ECO:0000313" key="2">
    <source>
        <dbReference type="EMBL" id="VDO13146.1"/>
    </source>
</evidence>